<organism evidence="1 2">
    <name type="scientific">Mariniphaga sediminis</name>
    <dbReference type="NCBI Taxonomy" id="1628158"/>
    <lineage>
        <taxon>Bacteria</taxon>
        <taxon>Pseudomonadati</taxon>
        <taxon>Bacteroidota</taxon>
        <taxon>Bacteroidia</taxon>
        <taxon>Marinilabiliales</taxon>
        <taxon>Prolixibacteraceae</taxon>
        <taxon>Mariniphaga</taxon>
    </lineage>
</organism>
<keyword evidence="2" id="KW-1185">Reference proteome</keyword>
<protein>
    <submittedName>
        <fullName evidence="1">Uncharacterized protein</fullName>
    </submittedName>
</protein>
<proteinExistence type="predicted"/>
<dbReference type="EMBL" id="QWET01000009">
    <property type="protein sequence ID" value="RIH64671.1"/>
    <property type="molecule type" value="Genomic_DNA"/>
</dbReference>
<dbReference type="Proteomes" id="UP000266441">
    <property type="component" value="Unassembled WGS sequence"/>
</dbReference>
<name>A0A399D1W0_9BACT</name>
<evidence type="ECO:0000313" key="1">
    <source>
        <dbReference type="EMBL" id="RIH64671.1"/>
    </source>
</evidence>
<gene>
    <name evidence="1" type="ORF">D1164_13605</name>
</gene>
<reference evidence="1 2" key="1">
    <citation type="journal article" date="2015" name="Int. J. Syst. Evol. Microbiol.">
        <title>Mariniphaga sediminis sp. nov., isolated from coastal sediment.</title>
        <authorList>
            <person name="Wang F.Q."/>
            <person name="Shen Q.Y."/>
            <person name="Chen G.J."/>
            <person name="Du Z.J."/>
        </authorList>
    </citation>
    <scope>NUCLEOTIDE SEQUENCE [LARGE SCALE GENOMIC DNA]</scope>
    <source>
        <strain evidence="1 2">SY21</strain>
    </source>
</reference>
<dbReference type="AlphaFoldDB" id="A0A399D1W0"/>
<evidence type="ECO:0000313" key="2">
    <source>
        <dbReference type="Proteomes" id="UP000266441"/>
    </source>
</evidence>
<sequence>MAQEFVSANVLFNCLWSTLKVRWSSLFSDTFSINIFMPYQADFTLWFSQKDKQKPQGCVRFTRKSYLMRAVSKFRQSG</sequence>
<accession>A0A399D1W0</accession>
<comment type="caution">
    <text evidence="1">The sequence shown here is derived from an EMBL/GenBank/DDBJ whole genome shotgun (WGS) entry which is preliminary data.</text>
</comment>